<evidence type="ECO:0008006" key="3">
    <source>
        <dbReference type="Google" id="ProtNLM"/>
    </source>
</evidence>
<dbReference type="InterPro" id="IPR006616">
    <property type="entry name" value="DM9_repeat"/>
</dbReference>
<keyword evidence="2" id="KW-1185">Reference proteome</keyword>
<dbReference type="OrthoDB" id="2142040at2759"/>
<accession>A0A9W8BIA4</accession>
<dbReference type="PANTHER" id="PTHR31649:SF1">
    <property type="entry name" value="FARNESOIC ACID O-METHYL TRANSFERASE DOMAIN-CONTAINING PROTEIN"/>
    <property type="match status" value="1"/>
</dbReference>
<name>A0A9W8BIA4_9FUNG</name>
<evidence type="ECO:0000313" key="1">
    <source>
        <dbReference type="EMBL" id="KAJ2002953.1"/>
    </source>
</evidence>
<dbReference type="Proteomes" id="UP001150907">
    <property type="component" value="Unassembled WGS sequence"/>
</dbReference>
<proteinExistence type="predicted"/>
<reference evidence="1" key="1">
    <citation type="submission" date="2022-07" db="EMBL/GenBank/DDBJ databases">
        <title>Phylogenomic reconstructions and comparative analyses of Kickxellomycotina fungi.</title>
        <authorList>
            <person name="Reynolds N.K."/>
            <person name="Stajich J.E."/>
            <person name="Barry K."/>
            <person name="Grigoriev I.V."/>
            <person name="Crous P."/>
            <person name="Smith M.E."/>
        </authorList>
    </citation>
    <scope>NUCLEOTIDE SEQUENCE</scope>
    <source>
        <strain evidence="1">IMI 214461</strain>
    </source>
</reference>
<dbReference type="EMBL" id="JANBQF010000257">
    <property type="protein sequence ID" value="KAJ2002953.1"/>
    <property type="molecule type" value="Genomic_DNA"/>
</dbReference>
<evidence type="ECO:0000313" key="2">
    <source>
        <dbReference type="Proteomes" id="UP001150907"/>
    </source>
</evidence>
<protein>
    <recommendedName>
        <fullName evidence="3">DUF3421 domain-containing protein</fullName>
    </recommendedName>
</protein>
<dbReference type="AlphaFoldDB" id="A0A9W8BIA4"/>
<dbReference type="Pfam" id="PF11901">
    <property type="entry name" value="DM9"/>
    <property type="match status" value="1"/>
</dbReference>
<dbReference type="SMART" id="SM00696">
    <property type="entry name" value="DM9"/>
    <property type="match status" value="2"/>
</dbReference>
<sequence>MSRPFEWVRASNGAIPSNALAQGVEHDGQPLYIARAFFKGGLHPGKAAPHLANGGFAMGWGGRTQQLNEYFVLCGDVNRAQWLPAHGPVTADRRVLIEAGHEANGERLYVARANVDNSQQLGKAGTHLGGMSFSYGGAERGQEEYMVLAYRQDKK</sequence>
<organism evidence="1 2">
    <name type="scientific">Coemansia thaxteri</name>
    <dbReference type="NCBI Taxonomy" id="2663907"/>
    <lineage>
        <taxon>Eukaryota</taxon>
        <taxon>Fungi</taxon>
        <taxon>Fungi incertae sedis</taxon>
        <taxon>Zoopagomycota</taxon>
        <taxon>Kickxellomycotina</taxon>
        <taxon>Kickxellomycetes</taxon>
        <taxon>Kickxellales</taxon>
        <taxon>Kickxellaceae</taxon>
        <taxon>Coemansia</taxon>
    </lineage>
</organism>
<dbReference type="PANTHER" id="PTHR31649">
    <property type="entry name" value="AGAP009604-PA"/>
    <property type="match status" value="1"/>
</dbReference>
<gene>
    <name evidence="1" type="ORF">H4R26_003335</name>
</gene>
<comment type="caution">
    <text evidence="1">The sequence shown here is derived from an EMBL/GenBank/DDBJ whole genome shotgun (WGS) entry which is preliminary data.</text>
</comment>